<evidence type="ECO:0000256" key="1">
    <source>
        <dbReference type="SAM" id="Phobius"/>
    </source>
</evidence>
<keyword evidence="1" id="KW-1133">Transmembrane helix</keyword>
<organism evidence="2">
    <name type="scientific">Anisakis simplex</name>
    <name type="common">Herring worm</name>
    <dbReference type="NCBI Taxonomy" id="6269"/>
    <lineage>
        <taxon>Eukaryota</taxon>
        <taxon>Metazoa</taxon>
        <taxon>Ecdysozoa</taxon>
        <taxon>Nematoda</taxon>
        <taxon>Chromadorea</taxon>
        <taxon>Rhabditida</taxon>
        <taxon>Spirurina</taxon>
        <taxon>Ascaridomorpha</taxon>
        <taxon>Ascaridoidea</taxon>
        <taxon>Anisakidae</taxon>
        <taxon>Anisakis</taxon>
        <taxon>Anisakis simplex complex</taxon>
    </lineage>
</organism>
<feature type="transmembrane region" description="Helical" evidence="1">
    <location>
        <begin position="34"/>
        <end position="50"/>
    </location>
</feature>
<name>A0A0M3JK58_ANISI</name>
<accession>A0A0M3JK58</accession>
<sequence>LARRSWQLVDQHPNSLRVYSGCLSLRIMWELERLSVRFIIIISIVINKIILINIIIFFVIGVIIANTLIIIAVTFIYIIAVTK</sequence>
<protein>
    <submittedName>
        <fullName evidence="2">NADH-ubiquinone oxidoreductase chain 1</fullName>
    </submittedName>
</protein>
<keyword evidence="1" id="KW-0472">Membrane</keyword>
<reference evidence="2" key="1">
    <citation type="submission" date="2017-02" db="UniProtKB">
        <authorList>
            <consortium name="WormBaseParasite"/>
        </authorList>
    </citation>
    <scope>IDENTIFICATION</scope>
</reference>
<keyword evidence="1" id="KW-0812">Transmembrane</keyword>
<feature type="transmembrane region" description="Helical" evidence="1">
    <location>
        <begin position="56"/>
        <end position="80"/>
    </location>
</feature>
<evidence type="ECO:0000313" key="2">
    <source>
        <dbReference type="WBParaSite" id="ASIM_0000803001-mRNA-1"/>
    </source>
</evidence>
<dbReference type="WBParaSite" id="ASIM_0000803001-mRNA-1">
    <property type="protein sequence ID" value="ASIM_0000803001-mRNA-1"/>
    <property type="gene ID" value="ASIM_0000803001"/>
</dbReference>
<proteinExistence type="predicted"/>
<dbReference type="AlphaFoldDB" id="A0A0M3JK58"/>